<evidence type="ECO:0000313" key="2">
    <source>
        <dbReference type="Proteomes" id="UP000814128"/>
    </source>
</evidence>
<evidence type="ECO:0000313" key="1">
    <source>
        <dbReference type="EMBL" id="KAI0034035.1"/>
    </source>
</evidence>
<reference evidence="1" key="2">
    <citation type="journal article" date="2022" name="New Phytol.">
        <title>Evolutionary transition to the ectomycorrhizal habit in the genomes of a hyperdiverse lineage of mushroom-forming fungi.</title>
        <authorList>
            <person name="Looney B."/>
            <person name="Miyauchi S."/>
            <person name="Morin E."/>
            <person name="Drula E."/>
            <person name="Courty P.E."/>
            <person name="Kohler A."/>
            <person name="Kuo A."/>
            <person name="LaButti K."/>
            <person name="Pangilinan J."/>
            <person name="Lipzen A."/>
            <person name="Riley R."/>
            <person name="Andreopoulos W."/>
            <person name="He G."/>
            <person name="Johnson J."/>
            <person name="Nolan M."/>
            <person name="Tritt A."/>
            <person name="Barry K.W."/>
            <person name="Grigoriev I.V."/>
            <person name="Nagy L.G."/>
            <person name="Hibbett D."/>
            <person name="Henrissat B."/>
            <person name="Matheny P.B."/>
            <person name="Labbe J."/>
            <person name="Martin F.M."/>
        </authorList>
    </citation>
    <scope>NUCLEOTIDE SEQUENCE</scope>
    <source>
        <strain evidence="1">EC-137</strain>
    </source>
</reference>
<comment type="caution">
    <text evidence="1">The sequence shown here is derived from an EMBL/GenBank/DDBJ whole genome shotgun (WGS) entry which is preliminary data.</text>
</comment>
<gene>
    <name evidence="1" type="ORF">K488DRAFT_11326</name>
</gene>
<accession>A0ACB8QR52</accession>
<organism evidence="1 2">
    <name type="scientific">Vararia minispora EC-137</name>
    <dbReference type="NCBI Taxonomy" id="1314806"/>
    <lineage>
        <taxon>Eukaryota</taxon>
        <taxon>Fungi</taxon>
        <taxon>Dikarya</taxon>
        <taxon>Basidiomycota</taxon>
        <taxon>Agaricomycotina</taxon>
        <taxon>Agaricomycetes</taxon>
        <taxon>Russulales</taxon>
        <taxon>Lachnocladiaceae</taxon>
        <taxon>Vararia</taxon>
    </lineage>
</organism>
<name>A0ACB8QR52_9AGAM</name>
<feature type="non-terminal residue" evidence="1">
    <location>
        <position position="1"/>
    </location>
</feature>
<reference evidence="1" key="1">
    <citation type="submission" date="2021-02" db="EMBL/GenBank/DDBJ databases">
        <authorList>
            <consortium name="DOE Joint Genome Institute"/>
            <person name="Ahrendt S."/>
            <person name="Looney B.P."/>
            <person name="Miyauchi S."/>
            <person name="Morin E."/>
            <person name="Drula E."/>
            <person name="Courty P.E."/>
            <person name="Chicoki N."/>
            <person name="Fauchery L."/>
            <person name="Kohler A."/>
            <person name="Kuo A."/>
            <person name="Labutti K."/>
            <person name="Pangilinan J."/>
            <person name="Lipzen A."/>
            <person name="Riley R."/>
            <person name="Andreopoulos W."/>
            <person name="He G."/>
            <person name="Johnson J."/>
            <person name="Barry K.W."/>
            <person name="Grigoriev I.V."/>
            <person name="Nagy L."/>
            <person name="Hibbett D."/>
            <person name="Henrissat B."/>
            <person name="Matheny P.B."/>
            <person name="Labbe J."/>
            <person name="Martin F."/>
        </authorList>
    </citation>
    <scope>NUCLEOTIDE SEQUENCE</scope>
    <source>
        <strain evidence="1">EC-137</strain>
    </source>
</reference>
<dbReference type="EMBL" id="MU273507">
    <property type="protein sequence ID" value="KAI0034035.1"/>
    <property type="molecule type" value="Genomic_DNA"/>
</dbReference>
<feature type="non-terminal residue" evidence="1">
    <location>
        <position position="103"/>
    </location>
</feature>
<dbReference type="Proteomes" id="UP000814128">
    <property type="component" value="Unassembled WGS sequence"/>
</dbReference>
<sequence length="103" mass="10564">AAAPADIFSPPILSPNATTVWTVGAVETVTWDTSNAPPVISNRAGVILRRDNVNLATLASGFDLRAGSVDVTVPTGIEAATDYQIILLGDSGNLSPDFTIVAA</sequence>
<keyword evidence="2" id="KW-1185">Reference proteome</keyword>
<protein>
    <submittedName>
        <fullName evidence="1">Uncharacterized protein</fullName>
    </submittedName>
</protein>
<proteinExistence type="predicted"/>